<evidence type="ECO:0000256" key="9">
    <source>
        <dbReference type="ARBA" id="ARBA00023012"/>
    </source>
</evidence>
<dbReference type="InterPro" id="IPR005467">
    <property type="entry name" value="His_kinase_dom"/>
</dbReference>
<dbReference type="SUPFAM" id="SSF47384">
    <property type="entry name" value="Homodimeric domain of signal transducing histidine kinase"/>
    <property type="match status" value="1"/>
</dbReference>
<evidence type="ECO:0000259" key="16">
    <source>
        <dbReference type="PROSITE" id="PS50110"/>
    </source>
</evidence>
<dbReference type="EMBL" id="LO017727">
    <property type="protein sequence ID" value="CRH05701.1"/>
    <property type="molecule type" value="Genomic_DNA"/>
</dbReference>
<evidence type="ECO:0000256" key="12">
    <source>
        <dbReference type="PROSITE-ProRule" id="PRU00169"/>
    </source>
</evidence>
<keyword evidence="8" id="KW-0067">ATP-binding</keyword>
<dbReference type="Pfam" id="PF00989">
    <property type="entry name" value="PAS"/>
    <property type="match status" value="1"/>
</dbReference>
<dbReference type="InterPro" id="IPR035965">
    <property type="entry name" value="PAS-like_dom_sf"/>
</dbReference>
<feature type="domain" description="PAC" evidence="18">
    <location>
        <begin position="484"/>
        <end position="536"/>
    </location>
</feature>
<evidence type="ECO:0000256" key="4">
    <source>
        <dbReference type="ARBA" id="ARBA00022553"/>
    </source>
</evidence>
<dbReference type="InterPro" id="IPR036097">
    <property type="entry name" value="HisK_dim/P_sf"/>
</dbReference>
<keyword evidence="14" id="KW-0472">Membrane</keyword>
<dbReference type="CDD" id="cd06225">
    <property type="entry name" value="HAMP"/>
    <property type="match status" value="1"/>
</dbReference>
<dbReference type="Pfam" id="PF02518">
    <property type="entry name" value="HATPase_c"/>
    <property type="match status" value="1"/>
</dbReference>
<comment type="subcellular location">
    <subcellularLocation>
        <location evidence="2">Membrane</location>
    </subcellularLocation>
</comment>
<dbReference type="InterPro" id="IPR003661">
    <property type="entry name" value="HisK_dim/P_dom"/>
</dbReference>
<evidence type="ECO:0000256" key="2">
    <source>
        <dbReference type="ARBA" id="ARBA00004370"/>
    </source>
</evidence>
<evidence type="ECO:0000256" key="6">
    <source>
        <dbReference type="ARBA" id="ARBA00022741"/>
    </source>
</evidence>
<dbReference type="CDD" id="cd17546">
    <property type="entry name" value="REC_hyHK_CKI1_RcsC-like"/>
    <property type="match status" value="1"/>
</dbReference>
<keyword evidence="5 20" id="KW-0808">Transferase</keyword>
<keyword evidence="7 20" id="KW-0418">Kinase</keyword>
<dbReference type="PANTHER" id="PTHR45339">
    <property type="entry name" value="HYBRID SIGNAL TRANSDUCTION HISTIDINE KINASE J"/>
    <property type="match status" value="1"/>
</dbReference>
<dbReference type="GO" id="GO:0016020">
    <property type="term" value="C:membrane"/>
    <property type="evidence" value="ECO:0007669"/>
    <property type="project" value="UniProtKB-SubCell"/>
</dbReference>
<feature type="domain" description="PAS" evidence="17">
    <location>
        <begin position="410"/>
        <end position="479"/>
    </location>
</feature>
<dbReference type="Gene3D" id="3.30.450.20">
    <property type="entry name" value="PAS domain"/>
    <property type="match status" value="1"/>
</dbReference>
<dbReference type="SMART" id="SM00387">
    <property type="entry name" value="HATPase_c"/>
    <property type="match status" value="1"/>
</dbReference>
<keyword evidence="4 12" id="KW-0597">Phosphoprotein</keyword>
<dbReference type="SUPFAM" id="SSF55785">
    <property type="entry name" value="PYP-like sensor domain (PAS domain)"/>
    <property type="match status" value="1"/>
</dbReference>
<feature type="transmembrane region" description="Helical" evidence="14">
    <location>
        <begin position="9"/>
        <end position="33"/>
    </location>
</feature>
<dbReference type="InterPro" id="IPR011006">
    <property type="entry name" value="CheY-like_superfamily"/>
</dbReference>
<dbReference type="SMART" id="SM00091">
    <property type="entry name" value="PAS"/>
    <property type="match status" value="1"/>
</dbReference>
<dbReference type="SMART" id="SM00448">
    <property type="entry name" value="REC"/>
    <property type="match status" value="1"/>
</dbReference>
<dbReference type="PROSITE" id="PS50110">
    <property type="entry name" value="RESPONSE_REGULATORY"/>
    <property type="match status" value="1"/>
</dbReference>
<evidence type="ECO:0000256" key="11">
    <source>
        <dbReference type="ARBA" id="ARBA00068150"/>
    </source>
</evidence>
<dbReference type="Gene3D" id="3.40.50.2300">
    <property type="match status" value="1"/>
</dbReference>
<dbReference type="PANTHER" id="PTHR45339:SF1">
    <property type="entry name" value="HYBRID SIGNAL TRANSDUCTION HISTIDINE KINASE J"/>
    <property type="match status" value="1"/>
</dbReference>
<feature type="domain" description="Histidine kinase" evidence="15">
    <location>
        <begin position="553"/>
        <end position="770"/>
    </location>
</feature>
<name>A0A1S7LIM1_MAGMO</name>
<keyword evidence="14" id="KW-1133">Transmembrane helix</keyword>
<dbReference type="PROSITE" id="PS50113">
    <property type="entry name" value="PAC"/>
    <property type="match status" value="1"/>
</dbReference>
<evidence type="ECO:0000256" key="8">
    <source>
        <dbReference type="ARBA" id="ARBA00022840"/>
    </source>
</evidence>
<dbReference type="SUPFAM" id="SSF158472">
    <property type="entry name" value="HAMP domain-like"/>
    <property type="match status" value="1"/>
</dbReference>
<dbReference type="SUPFAM" id="SSF55874">
    <property type="entry name" value="ATPase domain of HSP90 chaperone/DNA topoisomerase II/histidine kinase"/>
    <property type="match status" value="1"/>
</dbReference>
<comment type="subunit">
    <text evidence="10">At low DSF concentrations, interacts with RpfF.</text>
</comment>
<dbReference type="InterPro" id="IPR013767">
    <property type="entry name" value="PAS_fold"/>
</dbReference>
<dbReference type="PROSITE" id="PS50109">
    <property type="entry name" value="HIS_KIN"/>
    <property type="match status" value="1"/>
</dbReference>
<evidence type="ECO:0000256" key="5">
    <source>
        <dbReference type="ARBA" id="ARBA00022679"/>
    </source>
</evidence>
<keyword evidence="14" id="KW-0812">Transmembrane</keyword>
<dbReference type="SMART" id="SM00304">
    <property type="entry name" value="HAMP"/>
    <property type="match status" value="1"/>
</dbReference>
<protein>
    <recommendedName>
        <fullName evidence="11">Sensory/regulatory protein RpfC</fullName>
        <ecNumber evidence="3">2.7.13.3</ecNumber>
    </recommendedName>
</protein>
<dbReference type="SUPFAM" id="SSF52172">
    <property type="entry name" value="CheY-like"/>
    <property type="match status" value="1"/>
</dbReference>
<dbReference type="GO" id="GO:0006355">
    <property type="term" value="P:regulation of DNA-templated transcription"/>
    <property type="evidence" value="ECO:0007669"/>
    <property type="project" value="InterPro"/>
</dbReference>
<evidence type="ECO:0000256" key="7">
    <source>
        <dbReference type="ARBA" id="ARBA00022777"/>
    </source>
</evidence>
<feature type="transmembrane region" description="Helical" evidence="14">
    <location>
        <begin position="331"/>
        <end position="355"/>
    </location>
</feature>
<dbReference type="InterPro" id="IPR000014">
    <property type="entry name" value="PAS"/>
</dbReference>
<dbReference type="Gene3D" id="1.10.287.130">
    <property type="match status" value="1"/>
</dbReference>
<evidence type="ECO:0000259" key="17">
    <source>
        <dbReference type="PROSITE" id="PS50112"/>
    </source>
</evidence>
<dbReference type="InterPro" id="IPR003660">
    <property type="entry name" value="HAMP_dom"/>
</dbReference>
<feature type="compositionally biased region" description="Basic and acidic residues" evidence="13">
    <location>
        <begin position="773"/>
        <end position="790"/>
    </location>
</feature>
<evidence type="ECO:0000256" key="1">
    <source>
        <dbReference type="ARBA" id="ARBA00000085"/>
    </source>
</evidence>
<organism evidence="20">
    <name type="scientific">Magnetococcus massalia (strain MO-1)</name>
    <dbReference type="NCBI Taxonomy" id="451514"/>
    <lineage>
        <taxon>Bacteria</taxon>
        <taxon>Pseudomonadati</taxon>
        <taxon>Pseudomonadota</taxon>
        <taxon>Magnetococcia</taxon>
        <taxon>Magnetococcales</taxon>
        <taxon>Magnetococcaceae</taxon>
        <taxon>Magnetococcus</taxon>
    </lineage>
</organism>
<feature type="modified residue" description="4-aspartylphosphate" evidence="12">
    <location>
        <position position="846"/>
    </location>
</feature>
<dbReference type="FunFam" id="1.10.287.130:FF:000002">
    <property type="entry name" value="Two-component osmosensing histidine kinase"/>
    <property type="match status" value="1"/>
</dbReference>
<evidence type="ECO:0000256" key="3">
    <source>
        <dbReference type="ARBA" id="ARBA00012438"/>
    </source>
</evidence>
<keyword evidence="6" id="KW-0547">Nucleotide-binding</keyword>
<evidence type="ECO:0000256" key="13">
    <source>
        <dbReference type="SAM" id="MobiDB-lite"/>
    </source>
</evidence>
<sequence>MLTSIRLKLILQSVASVLFVAALSLVSVIWVTVTEHREQANSQLQLQSNQFRQSLIQMMMAMQHTLKAEMEDATVRQQLSALYSLTQEQLGTSTRTLSHNMRIKQVDHWQRTLRNRGYDLAAFYLDGKLSTMATLREIYLVEQQPEGDPPTLLKAVDPSARQRFNQSLWRPASFPQTELPPYKTEQSHTVQFIQLGSKLFLQGMIPLTIEVESPDSYEMVSRQVGTLLLRQQIASSLLVKRFMDTGFPLDLFDTQGILLASSHPREPVMARGRLIRQKSPEDTPLMVVSRAQGAYYARLEGFAPHGDLIANLATYTSQESVNQNTWRFIKLLMGGLALGLLLAVGISLFMGRLIARPIHQVAQQMREIANTKDLSQRVTVASQDEVGILAASFNEMAQGLETTDAALRDAEQRYRSIFENAQEGIFQSSVDGELFLINPALAHMFGFATPQQMLQRYSLTRDHYRHAKDRDRLLNQLRQDGRVQEFHAELKRPDGTIFHSILNVHFIQGPQDEEPFLSGTIQDVTDRREKAEAEREKEAAQASAEAKSRFLATMSHEIRTPMNVMIGMTELLLEDEPDDKRRHYLEIAHSAGEALLSLINDILDLSKIEAGELVIEQAPFNLHKLVEDVARIFQHPAQEKGLELCTHIAAELPRWLLGDASRIRQTLINFTGNAIKFTHEGSITLAVYAAEQEKIRFEVQDTGIGIPKEQQEAVFNPFSQADSSISRRFGGTGLGLTICQRVVQRMGGEIQLKSAPNQGSNFYFDLNLPKTHTPRESQSERKQAPRRQESGQKQSLQILVAEDSEDNVTLLKAYTRQSHHTLTYVPNGLEAVRAFKQNSFDLVLMDVQMPHMDGYHATREIRDWEQREGRTPTAIYALSAHAFTEAHQHSEEAGCNGHLTKPIKKSDLLQFFDNFSMGILPQ</sequence>
<feature type="region of interest" description="Disordered" evidence="13">
    <location>
        <begin position="763"/>
        <end position="795"/>
    </location>
</feature>
<dbReference type="FunFam" id="3.30.565.10:FF:000010">
    <property type="entry name" value="Sensor histidine kinase RcsC"/>
    <property type="match status" value="1"/>
</dbReference>
<dbReference type="GO" id="GO:0005524">
    <property type="term" value="F:ATP binding"/>
    <property type="evidence" value="ECO:0007669"/>
    <property type="project" value="UniProtKB-KW"/>
</dbReference>
<reference evidence="20" key="1">
    <citation type="submission" date="2015-04" db="EMBL/GenBank/DDBJ databases">
        <authorList>
            <person name="Syromyatnikov M.Y."/>
            <person name="Popov V.N."/>
        </authorList>
    </citation>
    <scope>NUCLEOTIDE SEQUENCE</scope>
    <source>
        <strain evidence="20">MO-1</strain>
    </source>
</reference>
<evidence type="ECO:0000256" key="14">
    <source>
        <dbReference type="SAM" id="Phobius"/>
    </source>
</evidence>
<evidence type="ECO:0000259" key="19">
    <source>
        <dbReference type="PROSITE" id="PS50885"/>
    </source>
</evidence>
<dbReference type="Gene3D" id="6.10.340.10">
    <property type="match status" value="1"/>
</dbReference>
<dbReference type="NCBIfam" id="TIGR00229">
    <property type="entry name" value="sensory_box"/>
    <property type="match status" value="1"/>
</dbReference>
<evidence type="ECO:0000256" key="10">
    <source>
        <dbReference type="ARBA" id="ARBA00064003"/>
    </source>
</evidence>
<feature type="domain" description="Response regulatory" evidence="16">
    <location>
        <begin position="797"/>
        <end position="916"/>
    </location>
</feature>
<dbReference type="GO" id="GO:0000155">
    <property type="term" value="F:phosphorelay sensor kinase activity"/>
    <property type="evidence" value="ECO:0007669"/>
    <property type="project" value="InterPro"/>
</dbReference>
<dbReference type="Pfam" id="PF00512">
    <property type="entry name" value="HisKA"/>
    <property type="match status" value="1"/>
</dbReference>
<dbReference type="InterPro" id="IPR003594">
    <property type="entry name" value="HATPase_dom"/>
</dbReference>
<dbReference type="PROSITE" id="PS50885">
    <property type="entry name" value="HAMP"/>
    <property type="match status" value="1"/>
</dbReference>
<dbReference type="Pfam" id="PF00072">
    <property type="entry name" value="Response_reg"/>
    <property type="match status" value="1"/>
</dbReference>
<accession>A0A1S7LIM1</accession>
<comment type="catalytic activity">
    <reaction evidence="1">
        <text>ATP + protein L-histidine = ADP + protein N-phospho-L-histidine.</text>
        <dbReference type="EC" id="2.7.13.3"/>
    </reaction>
</comment>
<evidence type="ECO:0000259" key="15">
    <source>
        <dbReference type="PROSITE" id="PS50109"/>
    </source>
</evidence>
<dbReference type="CDD" id="cd00130">
    <property type="entry name" value="PAS"/>
    <property type="match status" value="1"/>
</dbReference>
<gene>
    <name evidence="20" type="ORF">MAGMO_1513</name>
</gene>
<proteinExistence type="predicted"/>
<dbReference type="PRINTS" id="PR00344">
    <property type="entry name" value="BCTRLSENSOR"/>
</dbReference>
<dbReference type="InterPro" id="IPR000700">
    <property type="entry name" value="PAS-assoc_C"/>
</dbReference>
<dbReference type="EC" id="2.7.13.3" evidence="3"/>
<dbReference type="CDD" id="cd00082">
    <property type="entry name" value="HisKA"/>
    <property type="match status" value="1"/>
</dbReference>
<dbReference type="Pfam" id="PF00672">
    <property type="entry name" value="HAMP"/>
    <property type="match status" value="1"/>
</dbReference>
<dbReference type="InterPro" id="IPR036890">
    <property type="entry name" value="HATPase_C_sf"/>
</dbReference>
<dbReference type="CDD" id="cd16922">
    <property type="entry name" value="HATPase_EvgS-ArcB-TorS-like"/>
    <property type="match status" value="1"/>
</dbReference>
<evidence type="ECO:0000259" key="18">
    <source>
        <dbReference type="PROSITE" id="PS50113"/>
    </source>
</evidence>
<dbReference type="PROSITE" id="PS50112">
    <property type="entry name" value="PAS"/>
    <property type="match status" value="1"/>
</dbReference>
<keyword evidence="9" id="KW-0902">Two-component regulatory system</keyword>
<dbReference type="SMART" id="SM00388">
    <property type="entry name" value="HisKA"/>
    <property type="match status" value="1"/>
</dbReference>
<dbReference type="AlphaFoldDB" id="A0A1S7LIM1"/>
<evidence type="ECO:0000313" key="20">
    <source>
        <dbReference type="EMBL" id="CRH05701.1"/>
    </source>
</evidence>
<dbReference type="Gene3D" id="3.30.565.10">
    <property type="entry name" value="Histidine kinase-like ATPase, C-terminal domain"/>
    <property type="match status" value="1"/>
</dbReference>
<dbReference type="InterPro" id="IPR004358">
    <property type="entry name" value="Sig_transdc_His_kin-like_C"/>
</dbReference>
<feature type="domain" description="HAMP" evidence="19">
    <location>
        <begin position="352"/>
        <end position="405"/>
    </location>
</feature>
<dbReference type="InterPro" id="IPR001789">
    <property type="entry name" value="Sig_transdc_resp-reg_receiver"/>
</dbReference>